<reference evidence="3" key="2">
    <citation type="submission" date="2013-04" db="EMBL/GenBank/DDBJ databases">
        <title>Genomic mechanisms accounting for the adaptation to parasitism in nematode-trapping fungi.</title>
        <authorList>
            <person name="Ahren D.G."/>
        </authorList>
    </citation>
    <scope>NUCLEOTIDE SEQUENCE [LARGE SCALE GENOMIC DNA]</scope>
    <source>
        <strain evidence="3">CBS 200.50</strain>
    </source>
</reference>
<evidence type="ECO:0000313" key="2">
    <source>
        <dbReference type="EMBL" id="EPS40991.1"/>
    </source>
</evidence>
<sequence>MDLLDITEEDYVFVRLPEETAFRVAEILPGEKDTPIYCTLHVTNWEEPLPYEAISYVWGDAALKEPVFVDGKRLEVTRSLHGAINHLRYTDRSRFLWADIICIDQKHNVEKGKQIGQMKRIYENAQWVLSWLGHDTDDRKAGPAMAAVKTVSDFLCKELDLNVDDLKDMNNMTEYVFKHRKTLPDPDKTEFSSDELWSLLRWFYSIPYFTRVWVIQEVNANRNRTAHCGYETLQWDLVELVAGYIIMETDFSRRLGFTKTNVWWAATTTELKRPDNWLTMLYLASNYGCLDPRDIIYGLRGLMQFTKGAELLTPDYDKTTLEVYRDSVEAALVNFENTDVLLYVTGIEVPSWIPAWNVGMMFRNPFRFGNRLPWKPAGDTKAIWSIDKSENVLSIDGFIVGTIKAVHPHWETYFGTTKLTSEEGQAELKIVWKEVLGMIEETLSLSTPFDRETLNAAATTFSFGLNETSLPAAEVLLLHRFVAYLKIVLEEEIFQKYVSEDMAEEAAGADGLLFGKPVWDFTYPEASFLITDTGLMGCCVSTSQIGDVVVVPLGSTYPHVMRPVEDDNFVIRGFTFIYGIMNGEKADTSSRVIEIR</sequence>
<keyword evidence="3" id="KW-1185">Reference proteome</keyword>
<dbReference type="PANTHER" id="PTHR24148:SF64">
    <property type="entry name" value="HETEROKARYON INCOMPATIBILITY DOMAIN-CONTAINING PROTEIN"/>
    <property type="match status" value="1"/>
</dbReference>
<name>S8AIL8_DACHA</name>
<comment type="caution">
    <text evidence="2">The sequence shown here is derived from an EMBL/GenBank/DDBJ whole genome shotgun (WGS) entry which is preliminary data.</text>
</comment>
<dbReference type="Pfam" id="PF06985">
    <property type="entry name" value="HET"/>
    <property type="match status" value="1"/>
</dbReference>
<evidence type="ECO:0000313" key="3">
    <source>
        <dbReference type="Proteomes" id="UP000015100"/>
    </source>
</evidence>
<reference evidence="2 3" key="1">
    <citation type="journal article" date="2013" name="PLoS Genet.">
        <title>Genomic mechanisms accounting for the adaptation to parasitism in nematode-trapping fungi.</title>
        <authorList>
            <person name="Meerupati T."/>
            <person name="Andersson K.M."/>
            <person name="Friman E."/>
            <person name="Kumar D."/>
            <person name="Tunlid A."/>
            <person name="Ahren D."/>
        </authorList>
    </citation>
    <scope>NUCLEOTIDE SEQUENCE [LARGE SCALE GENOMIC DNA]</scope>
    <source>
        <strain evidence="2 3">CBS 200.50</strain>
    </source>
</reference>
<organism evidence="2 3">
    <name type="scientific">Dactylellina haptotyla (strain CBS 200.50)</name>
    <name type="common">Nematode-trapping fungus</name>
    <name type="synonym">Monacrosporium haptotylum</name>
    <dbReference type="NCBI Taxonomy" id="1284197"/>
    <lineage>
        <taxon>Eukaryota</taxon>
        <taxon>Fungi</taxon>
        <taxon>Dikarya</taxon>
        <taxon>Ascomycota</taxon>
        <taxon>Pezizomycotina</taxon>
        <taxon>Orbiliomycetes</taxon>
        <taxon>Orbiliales</taxon>
        <taxon>Orbiliaceae</taxon>
        <taxon>Dactylellina</taxon>
    </lineage>
</organism>
<dbReference type="eggNOG" id="ENOG502QWG7">
    <property type="taxonomic scope" value="Eukaryota"/>
</dbReference>
<dbReference type="AlphaFoldDB" id="S8AIL8"/>
<accession>S8AIL8</accession>
<dbReference type="Proteomes" id="UP000015100">
    <property type="component" value="Unassembled WGS sequence"/>
</dbReference>
<feature type="domain" description="Heterokaryon incompatibility" evidence="1">
    <location>
        <begin position="51"/>
        <end position="217"/>
    </location>
</feature>
<dbReference type="PANTHER" id="PTHR24148">
    <property type="entry name" value="ANKYRIN REPEAT DOMAIN-CONTAINING PROTEIN 39 HOMOLOG-RELATED"/>
    <property type="match status" value="1"/>
</dbReference>
<proteinExistence type="predicted"/>
<dbReference type="InterPro" id="IPR010730">
    <property type="entry name" value="HET"/>
</dbReference>
<dbReference type="Pfam" id="PF26639">
    <property type="entry name" value="Het-6_barrel"/>
    <property type="match status" value="1"/>
</dbReference>
<evidence type="ECO:0000259" key="1">
    <source>
        <dbReference type="Pfam" id="PF06985"/>
    </source>
</evidence>
<dbReference type="OMA" id="WVIQEIN"/>
<dbReference type="HOGENOM" id="CLU_004184_7_4_1"/>
<dbReference type="EMBL" id="AQGS01000267">
    <property type="protein sequence ID" value="EPS40991.1"/>
    <property type="molecule type" value="Genomic_DNA"/>
</dbReference>
<dbReference type="OrthoDB" id="2504919at2759"/>
<gene>
    <name evidence="2" type="ORF">H072_5133</name>
</gene>
<protein>
    <recommendedName>
        <fullName evidence="1">Heterokaryon incompatibility domain-containing protein</fullName>
    </recommendedName>
</protein>
<dbReference type="InterPro" id="IPR052895">
    <property type="entry name" value="HetReg/Transcr_Mod"/>
</dbReference>
<dbReference type="STRING" id="1284197.S8AIL8"/>